<dbReference type="PANTHER" id="PTHR30055:SF234">
    <property type="entry name" value="HTH-TYPE TRANSCRIPTIONAL REGULATOR BETI"/>
    <property type="match status" value="1"/>
</dbReference>
<name>A0A9D1NTQ4_9FIRM</name>
<dbReference type="EMBL" id="DVON01000058">
    <property type="protein sequence ID" value="HIV12096.1"/>
    <property type="molecule type" value="Genomic_DNA"/>
</dbReference>
<comment type="caution">
    <text evidence="6">The sequence shown here is derived from an EMBL/GenBank/DDBJ whole genome shotgun (WGS) entry which is preliminary data.</text>
</comment>
<feature type="domain" description="HTH tetR-type" evidence="5">
    <location>
        <begin position="6"/>
        <end position="66"/>
    </location>
</feature>
<dbReference type="PROSITE" id="PS50977">
    <property type="entry name" value="HTH_TETR_2"/>
    <property type="match status" value="1"/>
</dbReference>
<dbReference type="SUPFAM" id="SSF46689">
    <property type="entry name" value="Homeodomain-like"/>
    <property type="match status" value="1"/>
</dbReference>
<gene>
    <name evidence="6" type="ORF">IAA63_03015</name>
</gene>
<dbReference type="GO" id="GO:0003700">
    <property type="term" value="F:DNA-binding transcription factor activity"/>
    <property type="evidence" value="ECO:0007669"/>
    <property type="project" value="TreeGrafter"/>
</dbReference>
<keyword evidence="2 4" id="KW-0238">DNA-binding</keyword>
<evidence type="ECO:0000256" key="1">
    <source>
        <dbReference type="ARBA" id="ARBA00023015"/>
    </source>
</evidence>
<dbReference type="PANTHER" id="PTHR30055">
    <property type="entry name" value="HTH-TYPE TRANSCRIPTIONAL REGULATOR RUTR"/>
    <property type="match status" value="1"/>
</dbReference>
<dbReference type="InterPro" id="IPR009057">
    <property type="entry name" value="Homeodomain-like_sf"/>
</dbReference>
<keyword evidence="3" id="KW-0804">Transcription</keyword>
<dbReference type="Gene3D" id="1.10.357.10">
    <property type="entry name" value="Tetracycline Repressor, domain 2"/>
    <property type="match status" value="1"/>
</dbReference>
<dbReference type="Proteomes" id="UP000886723">
    <property type="component" value="Unassembled WGS sequence"/>
</dbReference>
<dbReference type="AlphaFoldDB" id="A0A9D1NTQ4"/>
<organism evidence="6 7">
    <name type="scientific">Candidatus Pullilachnospira stercoravium</name>
    <dbReference type="NCBI Taxonomy" id="2840913"/>
    <lineage>
        <taxon>Bacteria</taxon>
        <taxon>Bacillati</taxon>
        <taxon>Bacillota</taxon>
        <taxon>Clostridia</taxon>
        <taxon>Lachnospirales</taxon>
        <taxon>Lachnospiraceae</taxon>
        <taxon>Lachnospiraceae incertae sedis</taxon>
        <taxon>Candidatus Pullilachnospira</taxon>
    </lineage>
</organism>
<dbReference type="Pfam" id="PF00440">
    <property type="entry name" value="TetR_N"/>
    <property type="match status" value="1"/>
</dbReference>
<reference evidence="6" key="1">
    <citation type="submission" date="2020-10" db="EMBL/GenBank/DDBJ databases">
        <authorList>
            <person name="Gilroy R."/>
        </authorList>
    </citation>
    <scope>NUCLEOTIDE SEQUENCE</scope>
    <source>
        <strain evidence="6">ChiBcec2-4451</strain>
    </source>
</reference>
<keyword evidence="1" id="KW-0805">Transcription regulation</keyword>
<dbReference type="InterPro" id="IPR050109">
    <property type="entry name" value="HTH-type_TetR-like_transc_reg"/>
</dbReference>
<evidence type="ECO:0000313" key="6">
    <source>
        <dbReference type="EMBL" id="HIV12096.1"/>
    </source>
</evidence>
<evidence type="ECO:0000256" key="2">
    <source>
        <dbReference type="ARBA" id="ARBA00023125"/>
    </source>
</evidence>
<protein>
    <submittedName>
        <fullName evidence="6">TetR/AcrR family transcriptional regulator</fullName>
    </submittedName>
</protein>
<evidence type="ECO:0000259" key="5">
    <source>
        <dbReference type="PROSITE" id="PS50977"/>
    </source>
</evidence>
<reference evidence="6" key="2">
    <citation type="journal article" date="2021" name="PeerJ">
        <title>Extensive microbial diversity within the chicken gut microbiome revealed by metagenomics and culture.</title>
        <authorList>
            <person name="Gilroy R."/>
            <person name="Ravi A."/>
            <person name="Getino M."/>
            <person name="Pursley I."/>
            <person name="Horton D.L."/>
            <person name="Alikhan N.F."/>
            <person name="Baker D."/>
            <person name="Gharbi K."/>
            <person name="Hall N."/>
            <person name="Watson M."/>
            <person name="Adriaenssens E.M."/>
            <person name="Foster-Nyarko E."/>
            <person name="Jarju S."/>
            <person name="Secka A."/>
            <person name="Antonio M."/>
            <person name="Oren A."/>
            <person name="Chaudhuri R.R."/>
            <person name="La Ragione R."/>
            <person name="Hildebrand F."/>
            <person name="Pallen M.J."/>
        </authorList>
    </citation>
    <scope>NUCLEOTIDE SEQUENCE</scope>
    <source>
        <strain evidence="6">ChiBcec2-4451</strain>
    </source>
</reference>
<evidence type="ECO:0000256" key="4">
    <source>
        <dbReference type="PROSITE-ProRule" id="PRU00335"/>
    </source>
</evidence>
<evidence type="ECO:0000256" key="3">
    <source>
        <dbReference type="ARBA" id="ARBA00023163"/>
    </source>
</evidence>
<accession>A0A9D1NTQ4</accession>
<dbReference type="GO" id="GO:0000976">
    <property type="term" value="F:transcription cis-regulatory region binding"/>
    <property type="evidence" value="ECO:0007669"/>
    <property type="project" value="TreeGrafter"/>
</dbReference>
<feature type="DNA-binding region" description="H-T-H motif" evidence="4">
    <location>
        <begin position="29"/>
        <end position="48"/>
    </location>
</feature>
<evidence type="ECO:0000313" key="7">
    <source>
        <dbReference type="Proteomes" id="UP000886723"/>
    </source>
</evidence>
<dbReference type="PRINTS" id="PR00455">
    <property type="entry name" value="HTHTETR"/>
</dbReference>
<proteinExistence type="predicted"/>
<dbReference type="InterPro" id="IPR001647">
    <property type="entry name" value="HTH_TetR"/>
</dbReference>
<sequence>MRKTEHTTLERIHEVAREEFLQHGFIQASLRRIVRNAGVTTGAFYGYYNSKEALFEALVGEHYQYFMDCFRKAQEDFARLPRERQPEELGSISGACMTEMLRYAYRHLDAFKLLLVCSEGTRFSGMVDEMVEIETKSTHDYQEVLNGLGRPSPRIDPRLEHILITGMFNAFFELIIHEMPLCRAEQYLAKMRMFYTAGWMKIMGQ</sequence>